<proteinExistence type="predicted"/>
<sequence length="95" mass="10758">LQILEAEQIIYNCRVVWYPHNEAIYSLARTFISHVNQNNLGVSVWGFAVVTKPLILTTISLTATYLAFVMQMKTSCDCAQLNNVTDVTLFDVILF</sequence>
<dbReference type="PANTHER" id="PTHR34492:SF2">
    <property type="entry name" value="G PROTEIN-COUPLED RECEPTOR"/>
    <property type="match status" value="1"/>
</dbReference>
<feature type="transmembrane region" description="Helical" evidence="1">
    <location>
        <begin position="44"/>
        <end position="68"/>
    </location>
</feature>
<evidence type="ECO:0000256" key="1">
    <source>
        <dbReference type="SAM" id="Phobius"/>
    </source>
</evidence>
<keyword evidence="1" id="KW-1133">Transmembrane helix</keyword>
<keyword evidence="2" id="KW-1185">Reference proteome</keyword>
<dbReference type="WBParaSite" id="ALUE_0001248301-mRNA-1">
    <property type="protein sequence ID" value="ALUE_0001248301-mRNA-1"/>
    <property type="gene ID" value="ALUE_0001248301"/>
</dbReference>
<evidence type="ECO:0000313" key="2">
    <source>
        <dbReference type="Proteomes" id="UP000036681"/>
    </source>
</evidence>
<name>A0A0M3I651_ASCLU</name>
<reference evidence="3" key="1">
    <citation type="submission" date="2017-02" db="UniProtKB">
        <authorList>
            <consortium name="WormBaseParasite"/>
        </authorList>
    </citation>
    <scope>IDENTIFICATION</scope>
</reference>
<keyword evidence="1" id="KW-0812">Transmembrane</keyword>
<dbReference type="AlphaFoldDB" id="A0A0M3I651"/>
<protein>
    <submittedName>
        <fullName evidence="3">G_PROTEIN_RECEP_F1_2 domain-containing protein</fullName>
    </submittedName>
</protein>
<dbReference type="Proteomes" id="UP000036681">
    <property type="component" value="Unplaced"/>
</dbReference>
<accession>A0A0M3I651</accession>
<keyword evidence="1" id="KW-0472">Membrane</keyword>
<evidence type="ECO:0000313" key="3">
    <source>
        <dbReference type="WBParaSite" id="ALUE_0001248301-mRNA-1"/>
    </source>
</evidence>
<dbReference type="PANTHER" id="PTHR34492">
    <property type="entry name" value="GUSTATORY RECEPTOR FAMILY"/>
    <property type="match status" value="1"/>
</dbReference>
<organism evidence="2 3">
    <name type="scientific">Ascaris lumbricoides</name>
    <name type="common">Giant roundworm</name>
    <dbReference type="NCBI Taxonomy" id="6252"/>
    <lineage>
        <taxon>Eukaryota</taxon>
        <taxon>Metazoa</taxon>
        <taxon>Ecdysozoa</taxon>
        <taxon>Nematoda</taxon>
        <taxon>Chromadorea</taxon>
        <taxon>Rhabditida</taxon>
        <taxon>Spirurina</taxon>
        <taxon>Ascaridomorpha</taxon>
        <taxon>Ascaridoidea</taxon>
        <taxon>Ascarididae</taxon>
        <taxon>Ascaris</taxon>
    </lineage>
</organism>